<evidence type="ECO:0000313" key="2">
    <source>
        <dbReference type="EMBL" id="KAJ7691077.1"/>
    </source>
</evidence>
<feature type="region of interest" description="Disordered" evidence="1">
    <location>
        <begin position="141"/>
        <end position="162"/>
    </location>
</feature>
<reference evidence="2" key="1">
    <citation type="submission" date="2023-03" db="EMBL/GenBank/DDBJ databases">
        <title>Massive genome expansion in bonnet fungi (Mycena s.s.) driven by repeated elements and novel gene families across ecological guilds.</title>
        <authorList>
            <consortium name="Lawrence Berkeley National Laboratory"/>
            <person name="Harder C.B."/>
            <person name="Miyauchi S."/>
            <person name="Viragh M."/>
            <person name="Kuo A."/>
            <person name="Thoen E."/>
            <person name="Andreopoulos B."/>
            <person name="Lu D."/>
            <person name="Skrede I."/>
            <person name="Drula E."/>
            <person name="Henrissat B."/>
            <person name="Morin E."/>
            <person name="Kohler A."/>
            <person name="Barry K."/>
            <person name="LaButti K."/>
            <person name="Morin E."/>
            <person name="Salamov A."/>
            <person name="Lipzen A."/>
            <person name="Mereny Z."/>
            <person name="Hegedus B."/>
            <person name="Baldrian P."/>
            <person name="Stursova M."/>
            <person name="Weitz H."/>
            <person name="Taylor A."/>
            <person name="Grigoriev I.V."/>
            <person name="Nagy L.G."/>
            <person name="Martin F."/>
            <person name="Kauserud H."/>
        </authorList>
    </citation>
    <scope>NUCLEOTIDE SEQUENCE</scope>
    <source>
        <strain evidence="2">CBHHK182m</strain>
    </source>
</reference>
<proteinExistence type="predicted"/>
<organism evidence="2 3">
    <name type="scientific">Mycena metata</name>
    <dbReference type="NCBI Taxonomy" id="1033252"/>
    <lineage>
        <taxon>Eukaryota</taxon>
        <taxon>Fungi</taxon>
        <taxon>Dikarya</taxon>
        <taxon>Basidiomycota</taxon>
        <taxon>Agaricomycotina</taxon>
        <taxon>Agaricomycetes</taxon>
        <taxon>Agaricomycetidae</taxon>
        <taxon>Agaricales</taxon>
        <taxon>Marasmiineae</taxon>
        <taxon>Mycenaceae</taxon>
        <taxon>Mycena</taxon>
    </lineage>
</organism>
<feature type="compositionally biased region" description="Low complexity" evidence="1">
    <location>
        <begin position="1"/>
        <end position="16"/>
    </location>
</feature>
<evidence type="ECO:0000313" key="3">
    <source>
        <dbReference type="Proteomes" id="UP001215598"/>
    </source>
</evidence>
<dbReference type="EMBL" id="JARKIB010000818">
    <property type="protein sequence ID" value="KAJ7691077.1"/>
    <property type="molecule type" value="Genomic_DNA"/>
</dbReference>
<protein>
    <submittedName>
        <fullName evidence="2">Uncharacterized protein</fullName>
    </submittedName>
</protein>
<gene>
    <name evidence="2" type="ORF">B0H16DRAFT_1752381</name>
</gene>
<name>A0AAD7GIU7_9AGAR</name>
<accession>A0AAD7GIU7</accession>
<keyword evidence="3" id="KW-1185">Reference proteome</keyword>
<sequence>MSDSSSTLTSALSRVSPSTRSDQTILTHRLPPLSSTTHQGQTILTQHFFAVKTMPKRRNFSPERLMFLRGLLDDFYWAVAQGELSSFWATTFSTYWSVFPWRLPIHVDPHPMMTLDAIPFTRDEVDERTVVRLNTQAVQNQGLVSAQARPPRSRSRLNAATSTNDHISSSVVSTFPRPSSRPLCFLDMYPSFP</sequence>
<comment type="caution">
    <text evidence="2">The sequence shown here is derived from an EMBL/GenBank/DDBJ whole genome shotgun (WGS) entry which is preliminary data.</text>
</comment>
<dbReference type="AlphaFoldDB" id="A0AAD7GIU7"/>
<feature type="region of interest" description="Disordered" evidence="1">
    <location>
        <begin position="1"/>
        <end position="23"/>
    </location>
</feature>
<evidence type="ECO:0000256" key="1">
    <source>
        <dbReference type="SAM" id="MobiDB-lite"/>
    </source>
</evidence>
<dbReference type="Proteomes" id="UP001215598">
    <property type="component" value="Unassembled WGS sequence"/>
</dbReference>